<reference evidence="3 4" key="1">
    <citation type="journal article" date="2015" name="Genome Announc.">
        <title>Genome Sequences of Two Pandoraea pnomenusa Isolates Recovered 11 Months Apart from a Cystic Fibrosis Patient.</title>
        <authorList>
            <person name="Ee R."/>
            <person name="Ambrose M."/>
            <person name="Lazenby J."/>
            <person name="Williams P."/>
            <person name="Chan K.G."/>
            <person name="Roddam L."/>
        </authorList>
    </citation>
    <scope>NUCLEOTIDE SEQUENCE [LARGE SCALE GENOMIC DNA]</scope>
    <source>
        <strain evidence="3 4">6399</strain>
    </source>
</reference>
<sequence length="344" mass="36288">MSRAGVALTLAAAALLAGCATPTDITSTRVSDYKAHIDRMFVVYDGDMRFGDDFAAGFRDELRQRLASCNVKSDFGEIRALMLDTSPVERKLRAFQPDVTLRVDPNGGVVTGNLPLRVDFRVNMFDMDRNATVWRGIFQVHHVGTLYVSKTERGAVFAVDIVNQLIIDGLIQNCPITRLDAGNRLPKRPTVTVTPAESGTEKVPAAPTASGKPAPSPYKLPGGPSVATAGSDAPVVPATTAIPSQPTRAASTPAPARTAGEKPAPQPRETSVKPTLPALPSTSLADLPPIDAPESSPPAATRNSKVAPTVTRVESPPAPSGSAANFRTDTRVKLDDLDGLLPAK</sequence>
<keyword evidence="2" id="KW-0732">Signal</keyword>
<dbReference type="Proteomes" id="UP000035080">
    <property type="component" value="Chromosome"/>
</dbReference>
<name>A0ABX6HKT5_9BURK</name>
<evidence type="ECO:0000256" key="1">
    <source>
        <dbReference type="SAM" id="MobiDB-lite"/>
    </source>
</evidence>
<feature type="compositionally biased region" description="Low complexity" evidence="1">
    <location>
        <begin position="243"/>
        <end position="258"/>
    </location>
</feature>
<feature type="signal peptide" evidence="2">
    <location>
        <begin position="1"/>
        <end position="19"/>
    </location>
</feature>
<dbReference type="EMBL" id="CP047385">
    <property type="protein sequence ID" value="QHF11237.1"/>
    <property type="molecule type" value="Genomic_DNA"/>
</dbReference>
<evidence type="ECO:0000313" key="3">
    <source>
        <dbReference type="EMBL" id="QHF11237.1"/>
    </source>
</evidence>
<evidence type="ECO:0008006" key="5">
    <source>
        <dbReference type="Google" id="ProtNLM"/>
    </source>
</evidence>
<organism evidence="3 4">
    <name type="scientific">Pandoraea fibrosis</name>
    <dbReference type="NCBI Taxonomy" id="1891094"/>
    <lineage>
        <taxon>Bacteria</taxon>
        <taxon>Pseudomonadati</taxon>
        <taxon>Pseudomonadota</taxon>
        <taxon>Betaproteobacteria</taxon>
        <taxon>Burkholderiales</taxon>
        <taxon>Burkholderiaceae</taxon>
        <taxon>Pandoraea</taxon>
    </lineage>
</organism>
<evidence type="ECO:0000256" key="2">
    <source>
        <dbReference type="SAM" id="SignalP"/>
    </source>
</evidence>
<protein>
    <recommendedName>
        <fullName evidence="5">Lipoprotein</fullName>
    </recommendedName>
</protein>
<proteinExistence type="predicted"/>
<keyword evidence="4" id="KW-1185">Reference proteome</keyword>
<dbReference type="PROSITE" id="PS51257">
    <property type="entry name" value="PROKAR_LIPOPROTEIN"/>
    <property type="match status" value="1"/>
</dbReference>
<evidence type="ECO:0000313" key="4">
    <source>
        <dbReference type="Proteomes" id="UP000035080"/>
    </source>
</evidence>
<feature type="region of interest" description="Disordered" evidence="1">
    <location>
        <begin position="180"/>
        <end position="344"/>
    </location>
</feature>
<feature type="chain" id="PRO_5047034219" description="Lipoprotein" evidence="2">
    <location>
        <begin position="20"/>
        <end position="344"/>
    </location>
</feature>
<gene>
    <name evidence="3" type="ORF">PI93_000185</name>
</gene>
<dbReference type="RefSeq" id="WP_039373276.1">
    <property type="nucleotide sequence ID" value="NZ_CP047385.1"/>
</dbReference>
<accession>A0ABX6HKT5</accession>